<dbReference type="EMBL" id="AYKW01000004">
    <property type="protein sequence ID" value="PIL34976.1"/>
    <property type="molecule type" value="Genomic_DNA"/>
</dbReference>
<organism evidence="1 2">
    <name type="scientific">Ganoderma sinense ZZ0214-1</name>
    <dbReference type="NCBI Taxonomy" id="1077348"/>
    <lineage>
        <taxon>Eukaryota</taxon>
        <taxon>Fungi</taxon>
        <taxon>Dikarya</taxon>
        <taxon>Basidiomycota</taxon>
        <taxon>Agaricomycotina</taxon>
        <taxon>Agaricomycetes</taxon>
        <taxon>Polyporales</taxon>
        <taxon>Polyporaceae</taxon>
        <taxon>Ganoderma</taxon>
    </lineage>
</organism>
<comment type="caution">
    <text evidence="1">The sequence shown here is derived from an EMBL/GenBank/DDBJ whole genome shotgun (WGS) entry which is preliminary data.</text>
</comment>
<reference evidence="1 2" key="1">
    <citation type="journal article" date="2015" name="Sci. Rep.">
        <title>Chromosome-level genome map provides insights into diverse defense mechanisms in the medicinal fungus Ganoderma sinense.</title>
        <authorList>
            <person name="Zhu Y."/>
            <person name="Xu J."/>
            <person name="Sun C."/>
            <person name="Zhou S."/>
            <person name="Xu H."/>
            <person name="Nelson D.R."/>
            <person name="Qian J."/>
            <person name="Song J."/>
            <person name="Luo H."/>
            <person name="Xiang L."/>
            <person name="Li Y."/>
            <person name="Xu Z."/>
            <person name="Ji A."/>
            <person name="Wang L."/>
            <person name="Lu S."/>
            <person name="Hayward A."/>
            <person name="Sun W."/>
            <person name="Li X."/>
            <person name="Schwartz D.C."/>
            <person name="Wang Y."/>
            <person name="Chen S."/>
        </authorList>
    </citation>
    <scope>NUCLEOTIDE SEQUENCE [LARGE SCALE GENOMIC DNA]</scope>
    <source>
        <strain evidence="1 2">ZZ0214-1</strain>
    </source>
</reference>
<dbReference type="InterPro" id="IPR036291">
    <property type="entry name" value="NAD(P)-bd_dom_sf"/>
</dbReference>
<evidence type="ECO:0000313" key="2">
    <source>
        <dbReference type="Proteomes" id="UP000230002"/>
    </source>
</evidence>
<gene>
    <name evidence="1" type="ORF">GSI_02763</name>
</gene>
<protein>
    <submittedName>
        <fullName evidence="1">Uncharacterized protein</fullName>
    </submittedName>
</protein>
<proteinExistence type="predicted"/>
<sequence length="226" mass="24434">MNVISNISSGQSGSVTNACYRPGFGYELTKIVFEKGDTAITTARRLEVHSDLVAAHPSDRLLTLKLDVTKQRDILDVFAAAKYATMSEVETVAAVGGGAGADVRAMFEANFWGAANVSHEMVPFFGEVNPAGGFCTARRSRGSSALGARRTTARASLITIIEPSGFDAGSAIKAPWAPAHPVYTKPGLPIVIMRKATRGKAWWRISSPRWRIPLFIPRSERMPSRL</sequence>
<keyword evidence="2" id="KW-1185">Reference proteome</keyword>
<dbReference type="STRING" id="1077348.A0A2G8SMI3"/>
<dbReference type="Proteomes" id="UP000230002">
    <property type="component" value="Unassembled WGS sequence"/>
</dbReference>
<accession>A0A2G8SMI3</accession>
<dbReference type="OrthoDB" id="1274115at2759"/>
<dbReference type="Gene3D" id="3.40.50.720">
    <property type="entry name" value="NAD(P)-binding Rossmann-like Domain"/>
    <property type="match status" value="1"/>
</dbReference>
<evidence type="ECO:0000313" key="1">
    <source>
        <dbReference type="EMBL" id="PIL34976.1"/>
    </source>
</evidence>
<name>A0A2G8SMI3_9APHY</name>
<dbReference type="SUPFAM" id="SSF51735">
    <property type="entry name" value="NAD(P)-binding Rossmann-fold domains"/>
    <property type="match status" value="1"/>
</dbReference>
<dbReference type="AlphaFoldDB" id="A0A2G8SMI3"/>